<dbReference type="OrthoDB" id="10273360at2759"/>
<dbReference type="GeneID" id="54460223"/>
<reference evidence="1 3" key="1">
    <citation type="journal article" date="2020" name="Stud. Mycol.">
        <title>101 Dothideomycetes genomes: a test case for predicting lifestyles and emergence of pathogens.</title>
        <authorList>
            <person name="Haridas S."/>
            <person name="Albert R."/>
            <person name="Binder M."/>
            <person name="Bloem J."/>
            <person name="Labutti K."/>
            <person name="Salamov A."/>
            <person name="Andreopoulos B."/>
            <person name="Baker S."/>
            <person name="Barry K."/>
            <person name="Bills G."/>
            <person name="Bluhm B."/>
            <person name="Cannon C."/>
            <person name="Castanera R."/>
            <person name="Culley D."/>
            <person name="Daum C."/>
            <person name="Ezra D."/>
            <person name="Gonzalez J."/>
            <person name="Henrissat B."/>
            <person name="Kuo A."/>
            <person name="Liang C."/>
            <person name="Lipzen A."/>
            <person name="Lutzoni F."/>
            <person name="Magnuson J."/>
            <person name="Mondo S."/>
            <person name="Nolan M."/>
            <person name="Ohm R."/>
            <person name="Pangilinan J."/>
            <person name="Park H.-J."/>
            <person name="Ramirez L."/>
            <person name="Alfaro M."/>
            <person name="Sun H."/>
            <person name="Tritt A."/>
            <person name="Yoshinaga Y."/>
            <person name="Zwiers L.-H."/>
            <person name="Turgeon B."/>
            <person name="Goodwin S."/>
            <person name="Spatafora J."/>
            <person name="Crous P."/>
            <person name="Grigoriev I."/>
        </authorList>
    </citation>
    <scope>NUCLEOTIDE SEQUENCE</scope>
    <source>
        <strain evidence="1 3">CBS 304.34</strain>
    </source>
</reference>
<evidence type="ECO:0000313" key="3">
    <source>
        <dbReference type="RefSeq" id="XP_033579757.1"/>
    </source>
</evidence>
<evidence type="ECO:0000313" key="2">
    <source>
        <dbReference type="Proteomes" id="UP000504636"/>
    </source>
</evidence>
<dbReference type="RefSeq" id="XP_033579757.1">
    <property type="nucleotide sequence ID" value="XM_033719330.1"/>
</dbReference>
<reference evidence="3" key="2">
    <citation type="submission" date="2020-04" db="EMBL/GenBank/DDBJ databases">
        <authorList>
            <consortium name="NCBI Genome Project"/>
        </authorList>
    </citation>
    <scope>NUCLEOTIDE SEQUENCE</scope>
    <source>
        <strain evidence="3">CBS 304.34</strain>
    </source>
</reference>
<name>A0A6A6YWL8_9PEZI</name>
<gene>
    <name evidence="1 3" type="ORF">BDZ99DRAFT_460168</name>
</gene>
<organism evidence="1">
    <name type="scientific">Mytilinidion resinicola</name>
    <dbReference type="NCBI Taxonomy" id="574789"/>
    <lineage>
        <taxon>Eukaryota</taxon>
        <taxon>Fungi</taxon>
        <taxon>Dikarya</taxon>
        <taxon>Ascomycota</taxon>
        <taxon>Pezizomycotina</taxon>
        <taxon>Dothideomycetes</taxon>
        <taxon>Pleosporomycetidae</taxon>
        <taxon>Mytilinidiales</taxon>
        <taxon>Mytilinidiaceae</taxon>
        <taxon>Mytilinidion</taxon>
    </lineage>
</organism>
<accession>A0A6A6YWL8</accession>
<dbReference type="Proteomes" id="UP000504636">
    <property type="component" value="Unplaced"/>
</dbReference>
<keyword evidence="2" id="KW-1185">Reference proteome</keyword>
<evidence type="ECO:0000313" key="1">
    <source>
        <dbReference type="EMBL" id="KAF2812793.1"/>
    </source>
</evidence>
<dbReference type="EMBL" id="MU003696">
    <property type="protein sequence ID" value="KAF2812793.1"/>
    <property type="molecule type" value="Genomic_DNA"/>
</dbReference>
<protein>
    <submittedName>
        <fullName evidence="1 3">Uncharacterized protein</fullName>
    </submittedName>
</protein>
<sequence>MDRKTPVANDVARDDTALQQLIQDKFPSTDPMLGDWEVGTGQFSSLQKGLPQGRKLCGVVVRVHSENGAVRVGGEMYSNVKTENVETGRHLKDEHFLLVVDAGNWCMTLGRPTYRLILM</sequence>
<reference evidence="3" key="3">
    <citation type="submission" date="2025-04" db="UniProtKB">
        <authorList>
            <consortium name="RefSeq"/>
        </authorList>
    </citation>
    <scope>IDENTIFICATION</scope>
    <source>
        <strain evidence="3">CBS 304.34</strain>
    </source>
</reference>
<proteinExistence type="predicted"/>
<dbReference type="AlphaFoldDB" id="A0A6A6YWL8"/>